<organism evidence="1 2">
    <name type="scientific">Aspergillus puulaauensis</name>
    <dbReference type="NCBI Taxonomy" id="1220207"/>
    <lineage>
        <taxon>Eukaryota</taxon>
        <taxon>Fungi</taxon>
        <taxon>Dikarya</taxon>
        <taxon>Ascomycota</taxon>
        <taxon>Pezizomycotina</taxon>
        <taxon>Eurotiomycetes</taxon>
        <taxon>Eurotiomycetidae</taxon>
        <taxon>Eurotiales</taxon>
        <taxon>Aspergillaceae</taxon>
        <taxon>Aspergillus</taxon>
    </lineage>
</organism>
<dbReference type="KEGG" id="apuu:APUU_31395A"/>
<protein>
    <submittedName>
        <fullName evidence="1">Uncharacterized protein</fullName>
    </submittedName>
</protein>
<gene>
    <name evidence="1" type="ORF">APUU_31395A</name>
</gene>
<sequence length="71" mass="7870">MTATQRQELVTLLVEKSDQFLTKGILYEPASTIVPVETANPPAGFDQLDQPDVDDKEALDEERLAQLQKGL</sequence>
<reference evidence="1" key="1">
    <citation type="submission" date="2021-01" db="EMBL/GenBank/DDBJ databases">
        <authorList>
            <consortium name="Aspergillus puulaauensis MK2 genome sequencing consortium"/>
            <person name="Kazuki M."/>
            <person name="Futagami T."/>
        </authorList>
    </citation>
    <scope>NUCLEOTIDE SEQUENCE</scope>
    <source>
        <strain evidence="1">MK2</strain>
    </source>
</reference>
<dbReference type="EMBL" id="AP024445">
    <property type="protein sequence ID" value="BCS23170.1"/>
    <property type="molecule type" value="Genomic_DNA"/>
</dbReference>
<evidence type="ECO:0000313" key="2">
    <source>
        <dbReference type="Proteomes" id="UP000654913"/>
    </source>
</evidence>
<dbReference type="Proteomes" id="UP000654913">
    <property type="component" value="Chromosome 3"/>
</dbReference>
<dbReference type="GeneID" id="64973175"/>
<dbReference type="RefSeq" id="XP_041555364.1">
    <property type="nucleotide sequence ID" value="XM_041702593.1"/>
</dbReference>
<dbReference type="AlphaFoldDB" id="A0A7R8AN41"/>
<keyword evidence="2" id="KW-1185">Reference proteome</keyword>
<evidence type="ECO:0000313" key="1">
    <source>
        <dbReference type="EMBL" id="BCS23170.1"/>
    </source>
</evidence>
<accession>A0A7R8AN41</accession>
<proteinExistence type="predicted"/>
<name>A0A7R8AN41_9EURO</name>
<reference evidence="1" key="2">
    <citation type="submission" date="2021-02" db="EMBL/GenBank/DDBJ databases">
        <title>Aspergillus puulaauensis MK2 genome sequence.</title>
        <authorList>
            <person name="Futagami T."/>
            <person name="Mori K."/>
            <person name="Kadooka C."/>
            <person name="Tanaka T."/>
        </authorList>
    </citation>
    <scope>NUCLEOTIDE SEQUENCE</scope>
    <source>
        <strain evidence="1">MK2</strain>
    </source>
</reference>